<proteinExistence type="predicted"/>
<feature type="compositionally biased region" description="Basic and acidic residues" evidence="1">
    <location>
        <begin position="37"/>
        <end position="57"/>
    </location>
</feature>
<evidence type="ECO:0000256" key="1">
    <source>
        <dbReference type="SAM" id="MobiDB-lite"/>
    </source>
</evidence>
<evidence type="ECO:0000313" key="3">
    <source>
        <dbReference type="Proteomes" id="UP000679341"/>
    </source>
</evidence>
<sequence>MRDPPSGSARSANPELGARETDETRNSDNVGLAKQEAATREADRNTDLETESERPGS</sequence>
<dbReference type="Proteomes" id="UP000679341">
    <property type="component" value="Chromosome"/>
</dbReference>
<dbReference type="RefSeq" id="WP_017343632.1">
    <property type="nucleotide sequence ID" value="NZ_CP073695.1"/>
</dbReference>
<feature type="region of interest" description="Disordered" evidence="1">
    <location>
        <begin position="1"/>
        <end position="57"/>
    </location>
</feature>
<accession>A0A8T8LMS0</accession>
<evidence type="ECO:0000313" key="2">
    <source>
        <dbReference type="EMBL" id="QUO48145.1"/>
    </source>
</evidence>
<gene>
    <name evidence="2" type="ORF">J7656_01940</name>
</gene>
<dbReference type="AlphaFoldDB" id="A0A8T8LMS0"/>
<name>A0A8T8LMS0_9EURY</name>
<reference evidence="2 3" key="1">
    <citation type="submission" date="2021-03" db="EMBL/GenBank/DDBJ databases">
        <title>Halorubrum sodomense MBLA0099, Whole genome shotgun sequencing.</title>
        <authorList>
            <person name="Seo M.-J."/>
            <person name="Cho E.-S."/>
            <person name="Hwang C.Y."/>
        </authorList>
    </citation>
    <scope>NUCLEOTIDE SEQUENCE [LARGE SCALE GENOMIC DNA]</scope>
    <source>
        <strain evidence="2 3">MBLA0099</strain>
    </source>
</reference>
<dbReference type="KEGG" id="hss:J7656_01940"/>
<dbReference type="GeneID" id="64826262"/>
<feature type="compositionally biased region" description="Basic and acidic residues" evidence="1">
    <location>
        <begin position="17"/>
        <end position="26"/>
    </location>
</feature>
<organism evidence="2 3">
    <name type="scientific">Halorubrum ruber</name>
    <dbReference type="NCBI Taxonomy" id="2982524"/>
    <lineage>
        <taxon>Archaea</taxon>
        <taxon>Methanobacteriati</taxon>
        <taxon>Methanobacteriota</taxon>
        <taxon>Stenosarchaea group</taxon>
        <taxon>Halobacteria</taxon>
        <taxon>Halobacteriales</taxon>
        <taxon>Haloferacaceae</taxon>
        <taxon>Halorubrum</taxon>
    </lineage>
</organism>
<protein>
    <submittedName>
        <fullName evidence="2">Uncharacterized protein</fullName>
    </submittedName>
</protein>
<dbReference type="EMBL" id="CP073695">
    <property type="protein sequence ID" value="QUO48145.1"/>
    <property type="molecule type" value="Genomic_DNA"/>
</dbReference>
<keyword evidence="3" id="KW-1185">Reference proteome</keyword>